<dbReference type="EMBL" id="BLRZ01000083">
    <property type="protein sequence ID" value="GFP30621.1"/>
    <property type="molecule type" value="Genomic_DNA"/>
</dbReference>
<sequence>MGMFDTVCFDKAYTCPLCHGKIDSIQVKEFENVLENYRVKDCPSHAEEIRIIKDELFCDTCSKHIGKSIYIVVGRGILLGIVDTLEEAKKLLNDLNLEKLVLWYHDLYRRYMNEQKEKNSYRRFLNDLREWYGERLHERPEDDLATKGIWFIWNSRHLKGALNPVESVERFMTYKKMIKALDELWEAGHQVLDVYYPEEVSAGEERWSVDVYQDEINERCHLNWTWTVVSEKQLEVDGEKESQQPDWVVIAEEPFSDEVVCQAVGKWLRDRGYEFGVKMISPEQARGSGLIKKLKETDIESEKMGAVSMETVMKELDEEEDKRMAGLIESRKDKKRVFYYKGFYGSLVPDVESDRLLGKIEGVEEDIVYQGKTVKECEQRFREAVSRYKKIRGSLDGYFDP</sequence>
<name>A0A6V8PIE7_9ACTN</name>
<proteinExistence type="predicted"/>
<keyword evidence="2" id="KW-1185">Reference proteome</keyword>
<evidence type="ECO:0000313" key="1">
    <source>
        <dbReference type="EMBL" id="GFP30621.1"/>
    </source>
</evidence>
<reference evidence="1 2" key="1">
    <citation type="journal article" date="2020" name="Front. Microbiol.">
        <title>Single-cell genomics of novel Actinobacteria with the Wood-Ljungdahl pathway discovered in a serpentinizing system.</title>
        <authorList>
            <person name="Merino N."/>
            <person name="Kawai M."/>
            <person name="Boyd E.S."/>
            <person name="Colman D.R."/>
            <person name="McGlynn S.E."/>
            <person name="Nealson K.H."/>
            <person name="Kurokawa K."/>
            <person name="Hongoh Y."/>
        </authorList>
    </citation>
    <scope>NUCLEOTIDE SEQUENCE [LARGE SCALE GENOMIC DNA]</scope>
    <source>
        <strain evidence="1 2">S34</strain>
    </source>
</reference>
<comment type="caution">
    <text evidence="1">The sequence shown here is derived from an EMBL/GenBank/DDBJ whole genome shotgun (WGS) entry which is preliminary data.</text>
</comment>
<organism evidence="1 2">
    <name type="scientific">Candidatus Hakubella thermalkaliphila</name>
    <dbReference type="NCBI Taxonomy" id="2754717"/>
    <lineage>
        <taxon>Bacteria</taxon>
        <taxon>Bacillati</taxon>
        <taxon>Actinomycetota</taxon>
        <taxon>Actinomycetota incertae sedis</taxon>
        <taxon>Candidatus Hakubellales</taxon>
        <taxon>Candidatus Hakubellaceae</taxon>
        <taxon>Candidatus Hakubella</taxon>
    </lineage>
</organism>
<gene>
    <name evidence="1" type="ORF">HKBW3S34_01541</name>
</gene>
<protein>
    <submittedName>
        <fullName evidence="1">Uncharacterized protein</fullName>
    </submittedName>
</protein>
<accession>A0A6V8PIE7</accession>
<dbReference type="Proteomes" id="UP000588083">
    <property type="component" value="Unassembled WGS sequence"/>
</dbReference>
<dbReference type="AlphaFoldDB" id="A0A6V8PIE7"/>
<evidence type="ECO:0000313" key="2">
    <source>
        <dbReference type="Proteomes" id="UP000588083"/>
    </source>
</evidence>